<comment type="caution">
    <text evidence="2">The sequence shown here is derived from an EMBL/GenBank/DDBJ whole genome shotgun (WGS) entry which is preliminary data.</text>
</comment>
<gene>
    <name evidence="2" type="ORF">V6N11_067944</name>
</gene>
<sequence length="139" mass="16107">MRGIGPLVNIASLETIIPDINVEVVDMVDEFENWRHLMASSKFGRRMRFVGGAVWSVIAKLRGLPKIQTFLWLLCHSKILTNVERARRHMTNNSSCPVCAYPVEDIHHILRLCPVAHVIWGHFVRCYRLDEFLNLELKE</sequence>
<name>A0ABR2SSX0_9ROSI</name>
<dbReference type="EMBL" id="JBBPBN010000012">
    <property type="protein sequence ID" value="KAK9028130.1"/>
    <property type="molecule type" value="Genomic_DNA"/>
</dbReference>
<dbReference type="InterPro" id="IPR026960">
    <property type="entry name" value="RVT-Znf"/>
</dbReference>
<reference evidence="2 3" key="1">
    <citation type="journal article" date="2024" name="G3 (Bethesda)">
        <title>Genome assembly of Hibiscus sabdariffa L. provides insights into metabolisms of medicinal natural products.</title>
        <authorList>
            <person name="Kim T."/>
        </authorList>
    </citation>
    <scope>NUCLEOTIDE SEQUENCE [LARGE SCALE GENOMIC DNA]</scope>
    <source>
        <strain evidence="2">TK-2024</strain>
        <tissue evidence="2">Old leaves</tissue>
    </source>
</reference>
<organism evidence="2 3">
    <name type="scientific">Hibiscus sabdariffa</name>
    <name type="common">roselle</name>
    <dbReference type="NCBI Taxonomy" id="183260"/>
    <lineage>
        <taxon>Eukaryota</taxon>
        <taxon>Viridiplantae</taxon>
        <taxon>Streptophyta</taxon>
        <taxon>Embryophyta</taxon>
        <taxon>Tracheophyta</taxon>
        <taxon>Spermatophyta</taxon>
        <taxon>Magnoliopsida</taxon>
        <taxon>eudicotyledons</taxon>
        <taxon>Gunneridae</taxon>
        <taxon>Pentapetalae</taxon>
        <taxon>rosids</taxon>
        <taxon>malvids</taxon>
        <taxon>Malvales</taxon>
        <taxon>Malvaceae</taxon>
        <taxon>Malvoideae</taxon>
        <taxon>Hibiscus</taxon>
    </lineage>
</organism>
<evidence type="ECO:0000259" key="1">
    <source>
        <dbReference type="Pfam" id="PF13966"/>
    </source>
</evidence>
<accession>A0ABR2SSX0</accession>
<feature type="domain" description="Reverse transcriptase zinc-binding" evidence="1">
    <location>
        <begin position="55"/>
        <end position="120"/>
    </location>
</feature>
<dbReference type="Pfam" id="PF13966">
    <property type="entry name" value="zf-RVT"/>
    <property type="match status" value="1"/>
</dbReference>
<proteinExistence type="predicted"/>
<evidence type="ECO:0000313" key="2">
    <source>
        <dbReference type="EMBL" id="KAK9028130.1"/>
    </source>
</evidence>
<evidence type="ECO:0000313" key="3">
    <source>
        <dbReference type="Proteomes" id="UP001396334"/>
    </source>
</evidence>
<protein>
    <recommendedName>
        <fullName evidence="1">Reverse transcriptase zinc-binding domain-containing protein</fullName>
    </recommendedName>
</protein>
<keyword evidence="3" id="KW-1185">Reference proteome</keyword>
<dbReference type="Proteomes" id="UP001396334">
    <property type="component" value="Unassembled WGS sequence"/>
</dbReference>